<feature type="compositionally biased region" description="Basic residues" evidence="21">
    <location>
        <begin position="415"/>
        <end position="435"/>
    </location>
</feature>
<dbReference type="CDD" id="cd02667">
    <property type="entry name" value="Peptidase_C19K"/>
    <property type="match status" value="1"/>
</dbReference>
<feature type="transmembrane region" description="Helical" evidence="22">
    <location>
        <begin position="941"/>
        <end position="958"/>
    </location>
</feature>
<evidence type="ECO:0000256" key="6">
    <source>
        <dbReference type="ARBA" id="ARBA00021882"/>
    </source>
</evidence>
<feature type="compositionally biased region" description="Acidic residues" evidence="21">
    <location>
        <begin position="11"/>
        <end position="21"/>
    </location>
</feature>
<evidence type="ECO:0000256" key="13">
    <source>
        <dbReference type="ARBA" id="ARBA00022824"/>
    </source>
</evidence>
<feature type="domain" description="UBP-type" evidence="24">
    <location>
        <begin position="26"/>
        <end position="146"/>
    </location>
</feature>
<keyword evidence="10" id="KW-0479">Metal-binding</keyword>
<feature type="compositionally biased region" description="Acidic residues" evidence="21">
    <location>
        <begin position="463"/>
        <end position="476"/>
    </location>
</feature>
<feature type="compositionally biased region" description="Basic residues" evidence="21">
    <location>
        <begin position="2020"/>
        <end position="2039"/>
    </location>
</feature>
<dbReference type="CDD" id="cd14364">
    <property type="entry name" value="CUE_ASCC2"/>
    <property type="match status" value="1"/>
</dbReference>
<dbReference type="InterPro" id="IPR001394">
    <property type="entry name" value="Peptidase_C19_UCH"/>
</dbReference>
<dbReference type="Gene3D" id="3.90.70.10">
    <property type="entry name" value="Cysteine proteinases"/>
    <property type="match status" value="2"/>
</dbReference>
<dbReference type="GO" id="GO:0043130">
    <property type="term" value="F:ubiquitin binding"/>
    <property type="evidence" value="ECO:0007669"/>
    <property type="project" value="InterPro"/>
</dbReference>
<dbReference type="GO" id="GO:0031965">
    <property type="term" value="C:nuclear membrane"/>
    <property type="evidence" value="ECO:0007669"/>
    <property type="project" value="UniProtKB-SubCell"/>
</dbReference>
<keyword evidence="7" id="KW-0597">Phosphoprotein</keyword>
<dbReference type="InterPro" id="IPR009060">
    <property type="entry name" value="UBA-like_sf"/>
</dbReference>
<feature type="region of interest" description="Disordered" evidence="21">
    <location>
        <begin position="1978"/>
        <end position="2053"/>
    </location>
</feature>
<keyword evidence="12" id="KW-0378">Hydrolase</keyword>
<evidence type="ECO:0000256" key="11">
    <source>
        <dbReference type="ARBA" id="ARBA00022771"/>
    </source>
</evidence>
<feature type="transmembrane region" description="Helical" evidence="22">
    <location>
        <begin position="848"/>
        <end position="870"/>
    </location>
</feature>
<evidence type="ECO:0000256" key="8">
    <source>
        <dbReference type="ARBA" id="ARBA00022670"/>
    </source>
</evidence>
<dbReference type="PROSITE" id="PS00972">
    <property type="entry name" value="USP_1"/>
    <property type="match status" value="1"/>
</dbReference>
<evidence type="ECO:0000256" key="20">
    <source>
        <dbReference type="PROSITE-ProRule" id="PRU00502"/>
    </source>
</evidence>
<dbReference type="PANTHER" id="PTHR47464">
    <property type="entry name" value="MACOILIN"/>
    <property type="match status" value="1"/>
</dbReference>
<dbReference type="SUPFAM" id="SSF57850">
    <property type="entry name" value="RING/U-box"/>
    <property type="match status" value="1"/>
</dbReference>
<dbReference type="Pfam" id="PF02148">
    <property type="entry name" value="zf-UBP"/>
    <property type="match status" value="1"/>
</dbReference>
<dbReference type="GO" id="GO:0004843">
    <property type="term" value="F:cysteine-type deubiquitinase activity"/>
    <property type="evidence" value="ECO:0007669"/>
    <property type="project" value="UniProtKB-EC"/>
</dbReference>
<dbReference type="PROSITE" id="PS00973">
    <property type="entry name" value="USP_2"/>
    <property type="match status" value="1"/>
</dbReference>
<feature type="compositionally biased region" description="Basic and acidic residues" evidence="21">
    <location>
        <begin position="1249"/>
        <end position="1260"/>
    </location>
</feature>
<sequence>MSKKKHQGDPTGDESTESCDENDNKSECTHIRQAVDLQKVKKALIKSGLMADCEQCKKMPKVESDMDAEFEFDNSLWLCLRCGNQACGRSRNKHALEHFKIPHSDSHAICVDTSTWSVWCYDCDEVVNVTCKKKLLEAVEYLQKQAENKNNATSKPLERVVMDLVPVSPKSSFATTFSFTTSNSPRPRGLMNLGNTCFFNSVVQCLAQTPYLLNLLNETSEPGQFFQLPGGKLNPQDNDSPVVEPLTGQLEKWRPLTSTLAETITELQNGRNEAYVPRMLLSKLTNRMPQFGGGDQHDSHELLRHLLEAVREEDLRRYQPVILEWLGLNTKTDPSTVEGEKKKIIKFYEQQASELLLPTEQVFRGVLVSTLQCQECQHTSHRDEFFLDLSLPITEKQLPPILRRKAEEIDDNKLSKHQIKKEKRAERKKNKKQKSYKNMNVAIGPVNQPPGGVDVDMDKSDSESDADVEDNVEVSEEVTKGMESGYNSDKVDNSSPDSNNRGISPEMRIDDSGVPSPAIGMLSASHGTPDNSPASSETNIDMSSPIVDHCSPEEDGNEYFERPESRLAFVNNKNVDLKTGLSKLSLLNDGDSNKVNSLCNDKMEDDDNFEGACGGEDPKDDEKMDEDDEDVDLWTNTMSARYQCEEGEYSVQSCLNQFTACELMTGNNKVSCELCTKRHGGAERKTVYTNATKQLLIYNPPAVLILHLKRFQVYRFRSAKVPKFVKFPTLLDLAPFCSKRSQNLPTFEAGQTKVLYSLYGVVEHSGSIHGGHYVAYVKVRPKLEENSYRWQFLPKNQKNEKPQTPKGAQGDPEVPAGKWYYISDSHVSEASESRVLGAQAYLLFYERIFTLLYLKFLVLWVLVILADFILEFRFEFLWPFYLLLRSVYDSFKYQGLAFSIFFVCIALTSDMLCFFFIPVHWLFFAASTYVWVQYVWHTDKGICAPTIILWVLFVYLEAAVRLRDVKHMPGHLDLCRPFAAHCIGYPVVTLGFGFKSYIGYRMRQRKQRDVAKENEFYMQLMQQALPMDTVSPPPAVQPPPEPVVSTAIVPAPVQNAKVHNKLHEKNGHIPNGTIANGVHATKSHHRKSMDKCKDHDEHRHSDRHIDKQRVNHSHSNGAVIGAGIEEVPTPQEHEPRPTRRREKKEQDKEREAAEYLQKLEADAKRLRADLQGSRASEQELRLQVAALTTSEKVSKGELSMMQREIEDLQQKYQNAMSSRSSDKSTINNLQRTLNEERRARSSLESQLNQERKSRKQEEARAAQVVAQSSRGECTEACRARRRELEAELAECRSTKHWAEERCAALERENAVLVDQLRDMDMLMSALSAMQEKNAHLENSLSAETRIKLDLFSALGEAKRQLEIRESECEMRGRDERHLQRCFVGFRLQQDAGARDRGAEEQNRASVGRDAERHFRESHADEQHVQGTTGREPARFDPRSERHGLHTQEFPCRFHRSLDDIYALPSPDSVLNPNEYMDDSVGLRFLLDKKLLNLPIVITLIVLYHETNLGFVNDLVSLYFDGGSVFRDKEIEEMMDQVVLTLEMIGGHVCGFEAGAVIVPIAIEEKPPIFSLDWIYSTVDYLLNIMSALHMLLRFHKPAIAVALDKGIPYRLSYTYEKVFHQIYDYLIDRQELKDAPKLGEITYETIALGRSEFIDVYNMFVSYCLDKTLELSGDPVRQEHFVEIYLKLLTSALEDEYFVCDYHERYDVAIQNEMFSSCTELDPTRTDYILNCITALRRHNKIWKTLKSDLKTFNKALEKYARCRKIKNEVIQENGDAQPGPSNDIQQFNSTPPKDEDVENAIRIVIDMFPHLGDSFVLQCLEAYNYQASDVITAILEENLPPHLVNIPFDSIRIPPEPQPAEPILAYKGRKPDYDDALKLLNDKRDLKEIKTYILDGIQYTNEFDIYDDEYDERVDDASVPVRDQGSEDILRFNPNYEDVVSDTSYSENEYDEKGEPVAAVAGDKGKRNFCEDPAVIRARREAQRRNQGKGYSSGAKPKSQPKIDVVGKTKGQGQDKSVLHNRQKKNVQKSSRANHNRKGGAQWKRNKGMVPS</sequence>
<feature type="domain" description="CUE" evidence="25">
    <location>
        <begin position="1797"/>
        <end position="1840"/>
    </location>
</feature>
<evidence type="ECO:0000256" key="19">
    <source>
        <dbReference type="ARBA" id="ARBA00031129"/>
    </source>
</evidence>
<keyword evidence="27" id="KW-1185">Reference proteome</keyword>
<dbReference type="InterPro" id="IPR041800">
    <property type="entry name" value="ASCC2_CUE"/>
</dbReference>
<evidence type="ECO:0000256" key="21">
    <source>
        <dbReference type="SAM" id="MobiDB-lite"/>
    </source>
</evidence>
<dbReference type="Gene3D" id="1.10.8.10">
    <property type="entry name" value="DNA helicase RuvA subunit, C-terminal domain"/>
    <property type="match status" value="1"/>
</dbReference>
<keyword evidence="13" id="KW-0256">Endoplasmic reticulum</keyword>
<dbReference type="InterPro" id="IPR038765">
    <property type="entry name" value="Papain-like_cys_pep_sf"/>
</dbReference>
<evidence type="ECO:0000256" key="4">
    <source>
        <dbReference type="ARBA" id="ARBA00004269"/>
    </source>
</evidence>
<dbReference type="InterPro" id="IPR003892">
    <property type="entry name" value="CUE"/>
</dbReference>
<evidence type="ECO:0000256" key="15">
    <source>
        <dbReference type="ARBA" id="ARBA00022989"/>
    </source>
</evidence>
<dbReference type="PROSITE" id="PS50235">
    <property type="entry name" value="USP_3"/>
    <property type="match status" value="1"/>
</dbReference>
<evidence type="ECO:0000256" key="12">
    <source>
        <dbReference type="ARBA" id="ARBA00022801"/>
    </source>
</evidence>
<dbReference type="GO" id="GO:0008270">
    <property type="term" value="F:zinc ion binding"/>
    <property type="evidence" value="ECO:0007669"/>
    <property type="project" value="UniProtKB-KW"/>
</dbReference>
<dbReference type="Pfam" id="PF09726">
    <property type="entry name" value="Macoilin"/>
    <property type="match status" value="2"/>
</dbReference>
<keyword evidence="17" id="KW-0325">Glycoprotein</keyword>
<evidence type="ECO:0000256" key="17">
    <source>
        <dbReference type="ARBA" id="ARBA00023180"/>
    </source>
</evidence>
<dbReference type="PROSITE" id="PS51140">
    <property type="entry name" value="CUE"/>
    <property type="match status" value="1"/>
</dbReference>
<dbReference type="Gene3D" id="3.30.40.10">
    <property type="entry name" value="Zinc/RING finger domain, C3HC4 (zinc finger)"/>
    <property type="match status" value="1"/>
</dbReference>
<feature type="region of interest" description="Disordered" evidence="21">
    <location>
        <begin position="1233"/>
        <end position="1265"/>
    </location>
</feature>
<evidence type="ECO:0000256" key="18">
    <source>
        <dbReference type="ARBA" id="ARBA00023242"/>
    </source>
</evidence>
<evidence type="ECO:0000256" key="3">
    <source>
        <dbReference type="ARBA" id="ARBA00004232"/>
    </source>
</evidence>
<evidence type="ECO:0000313" key="27">
    <source>
        <dbReference type="Proteomes" id="UP000719412"/>
    </source>
</evidence>
<evidence type="ECO:0000256" key="1">
    <source>
        <dbReference type="ARBA" id="ARBA00000707"/>
    </source>
</evidence>
<evidence type="ECO:0000256" key="22">
    <source>
        <dbReference type="SAM" id="Phobius"/>
    </source>
</evidence>
<feature type="compositionally biased region" description="Polar residues" evidence="21">
    <location>
        <begin position="493"/>
        <end position="502"/>
    </location>
</feature>
<organism evidence="26 27">
    <name type="scientific">Tenebrio molitor</name>
    <name type="common">Yellow mealworm beetle</name>
    <dbReference type="NCBI Taxonomy" id="7067"/>
    <lineage>
        <taxon>Eukaryota</taxon>
        <taxon>Metazoa</taxon>
        <taxon>Ecdysozoa</taxon>
        <taxon>Arthropoda</taxon>
        <taxon>Hexapoda</taxon>
        <taxon>Insecta</taxon>
        <taxon>Pterygota</taxon>
        <taxon>Neoptera</taxon>
        <taxon>Endopterygota</taxon>
        <taxon>Coleoptera</taxon>
        <taxon>Polyphaga</taxon>
        <taxon>Cucujiformia</taxon>
        <taxon>Tenebrionidae</taxon>
        <taxon>Tenebrio</taxon>
    </lineage>
</organism>
<dbReference type="InterPro" id="IPR019130">
    <property type="entry name" value="Macoilin"/>
</dbReference>
<feature type="compositionally biased region" description="Basic and acidic residues" evidence="21">
    <location>
        <begin position="1131"/>
        <end position="1152"/>
    </location>
</feature>
<evidence type="ECO:0000256" key="16">
    <source>
        <dbReference type="ARBA" id="ARBA00023136"/>
    </source>
</evidence>
<dbReference type="PROSITE" id="PS50271">
    <property type="entry name" value="ZF_UBP"/>
    <property type="match status" value="1"/>
</dbReference>
<keyword evidence="14" id="KW-0862">Zinc</keyword>
<feature type="region of interest" description="Disordered" evidence="21">
    <location>
        <begin position="1"/>
        <end position="24"/>
    </location>
</feature>
<dbReference type="InterPro" id="IPR001607">
    <property type="entry name" value="Znf_UBP"/>
</dbReference>
<dbReference type="Pfam" id="PF02845">
    <property type="entry name" value="CUE"/>
    <property type="match status" value="1"/>
</dbReference>
<feature type="compositionally biased region" description="Basic and acidic residues" evidence="21">
    <location>
        <begin position="1392"/>
        <end position="1423"/>
    </location>
</feature>
<dbReference type="SUPFAM" id="SSF46934">
    <property type="entry name" value="UBA-like"/>
    <property type="match status" value="1"/>
</dbReference>
<dbReference type="GO" id="GO:0023041">
    <property type="term" value="P:neuronal signal transduction"/>
    <property type="evidence" value="ECO:0007669"/>
    <property type="project" value="InterPro"/>
</dbReference>
<dbReference type="InterPro" id="IPR028889">
    <property type="entry name" value="USP"/>
</dbReference>
<comment type="caution">
    <text evidence="26">The sequence shown here is derived from an EMBL/GenBank/DDBJ whole genome shotgun (WGS) entry which is preliminary data.</text>
</comment>
<gene>
    <name evidence="26" type="ORF">GEV33_008975</name>
</gene>
<dbReference type="GO" id="GO:0016579">
    <property type="term" value="P:protein deubiquitination"/>
    <property type="evidence" value="ECO:0007669"/>
    <property type="project" value="InterPro"/>
</dbReference>
<evidence type="ECO:0000256" key="9">
    <source>
        <dbReference type="ARBA" id="ARBA00022692"/>
    </source>
</evidence>
<dbReference type="EMBL" id="JABDTM020024919">
    <property type="protein sequence ID" value="KAH0813817.1"/>
    <property type="molecule type" value="Genomic_DNA"/>
</dbReference>
<keyword evidence="9 22" id="KW-0812">Transmembrane</keyword>
<dbReference type="SMART" id="SM00546">
    <property type="entry name" value="CUE"/>
    <property type="match status" value="1"/>
</dbReference>
<feature type="compositionally biased region" description="Polar residues" evidence="21">
    <location>
        <begin position="525"/>
        <end position="542"/>
    </location>
</feature>
<keyword evidence="16 22" id="KW-0472">Membrane</keyword>
<reference evidence="26" key="2">
    <citation type="submission" date="2021-08" db="EMBL/GenBank/DDBJ databases">
        <authorList>
            <person name="Eriksson T."/>
        </authorList>
    </citation>
    <scope>NUCLEOTIDE SEQUENCE</scope>
    <source>
        <strain evidence="26">Stoneville</strain>
        <tissue evidence="26">Whole head</tissue>
    </source>
</reference>
<keyword evidence="15 22" id="KW-1133">Transmembrane helix</keyword>
<dbReference type="GO" id="GO:0030867">
    <property type="term" value="C:rough endoplasmic reticulum membrane"/>
    <property type="evidence" value="ECO:0007669"/>
    <property type="project" value="UniProtKB-SubCell"/>
</dbReference>
<evidence type="ECO:0000256" key="10">
    <source>
        <dbReference type="ARBA" id="ARBA00022723"/>
    </source>
</evidence>
<evidence type="ECO:0000256" key="5">
    <source>
        <dbReference type="ARBA" id="ARBA00012759"/>
    </source>
</evidence>
<dbReference type="Pfam" id="PF00443">
    <property type="entry name" value="UCH"/>
    <property type="match status" value="2"/>
</dbReference>
<dbReference type="SUPFAM" id="SSF54001">
    <property type="entry name" value="Cysteine proteinases"/>
    <property type="match status" value="1"/>
</dbReference>
<feature type="region of interest" description="Disordered" evidence="21">
    <location>
        <begin position="606"/>
        <end position="627"/>
    </location>
</feature>
<dbReference type="GO" id="GO:0006508">
    <property type="term" value="P:proteolysis"/>
    <property type="evidence" value="ECO:0007669"/>
    <property type="project" value="UniProtKB-KW"/>
</dbReference>
<dbReference type="PANTHER" id="PTHR47464:SF2">
    <property type="entry name" value="MACOILIN"/>
    <property type="match status" value="1"/>
</dbReference>
<name>A0A8J6LB37_TENMO</name>
<feature type="region of interest" description="Disordered" evidence="21">
    <location>
        <begin position="1392"/>
        <end position="1438"/>
    </location>
</feature>
<dbReference type="Proteomes" id="UP000719412">
    <property type="component" value="Unassembled WGS sequence"/>
</dbReference>
<keyword evidence="18" id="KW-0539">Nucleus</keyword>
<feature type="region of interest" description="Disordered" evidence="21">
    <location>
        <begin position="1080"/>
        <end position="1152"/>
    </location>
</feature>
<evidence type="ECO:0000313" key="26">
    <source>
        <dbReference type="EMBL" id="KAH0813817.1"/>
    </source>
</evidence>
<dbReference type="EC" id="3.4.19.12" evidence="5"/>
<feature type="transmembrane region" description="Helical" evidence="22">
    <location>
        <begin position="891"/>
        <end position="908"/>
    </location>
</feature>
<dbReference type="InterPro" id="IPR018200">
    <property type="entry name" value="USP_CS"/>
</dbReference>
<accession>A0A8J6LB37</accession>
<keyword evidence="11 20" id="KW-0863">Zinc-finger</keyword>
<evidence type="ECO:0000256" key="2">
    <source>
        <dbReference type="ARBA" id="ARBA00003440"/>
    </source>
</evidence>
<dbReference type="Gene3D" id="1.20.5.1160">
    <property type="entry name" value="Vasodilator-stimulated phosphoprotein"/>
    <property type="match status" value="1"/>
</dbReference>
<dbReference type="FunFam" id="3.30.40.10:FF:000147">
    <property type="entry name" value="Ubiquitin carboxyl-terminal hydrolase 16"/>
    <property type="match status" value="1"/>
</dbReference>
<proteinExistence type="predicted"/>
<dbReference type="InterPro" id="IPR013083">
    <property type="entry name" value="Znf_RING/FYVE/PHD"/>
</dbReference>
<reference evidence="26" key="1">
    <citation type="journal article" date="2020" name="J Insects Food Feed">
        <title>The yellow mealworm (Tenebrio molitor) genome: a resource for the emerging insects as food and feed industry.</title>
        <authorList>
            <person name="Eriksson T."/>
            <person name="Andere A."/>
            <person name="Kelstrup H."/>
            <person name="Emery V."/>
            <person name="Picard C."/>
        </authorList>
    </citation>
    <scope>NUCLEOTIDE SEQUENCE</scope>
    <source>
        <strain evidence="26">Stoneville</strain>
        <tissue evidence="26">Whole head</tissue>
    </source>
</reference>
<feature type="compositionally biased region" description="Basic and acidic residues" evidence="21">
    <location>
        <begin position="1089"/>
        <end position="1109"/>
    </location>
</feature>
<comment type="catalytic activity">
    <reaction evidence="1">
        <text>Thiol-dependent hydrolysis of ester, thioester, amide, peptide and isopeptide bonds formed by the C-terminal Gly of ubiquitin (a 76-residue protein attached to proteins as an intracellular targeting signal).</text>
        <dbReference type="EC" id="3.4.19.12"/>
    </reaction>
</comment>
<evidence type="ECO:0000259" key="23">
    <source>
        <dbReference type="PROSITE" id="PS50235"/>
    </source>
</evidence>
<evidence type="ECO:0000256" key="14">
    <source>
        <dbReference type="ARBA" id="ARBA00022833"/>
    </source>
</evidence>
<feature type="transmembrane region" description="Helical" evidence="22">
    <location>
        <begin position="978"/>
        <end position="998"/>
    </location>
</feature>
<comment type="subcellular location">
    <subcellularLocation>
        <location evidence="3">Nucleus membrane</location>
        <topology evidence="3">Multi-pass membrane protein</topology>
    </subcellularLocation>
    <subcellularLocation>
        <location evidence="4">Rough endoplasmic reticulum membrane</location>
        <topology evidence="4">Multi-pass membrane protein</topology>
    </subcellularLocation>
</comment>
<protein>
    <recommendedName>
        <fullName evidence="6">Macoilin</fullName>
        <ecNumber evidence="5">3.4.19.12</ecNumber>
    </recommendedName>
    <alternativeName>
        <fullName evidence="19">Transmembrane protein 57</fullName>
    </alternativeName>
</protein>
<dbReference type="SMART" id="SM00290">
    <property type="entry name" value="ZnF_UBP"/>
    <property type="match status" value="1"/>
</dbReference>
<evidence type="ECO:0000259" key="25">
    <source>
        <dbReference type="PROSITE" id="PS51140"/>
    </source>
</evidence>
<feature type="domain" description="USP" evidence="23">
    <location>
        <begin position="188"/>
        <end position="848"/>
    </location>
</feature>
<keyword evidence="8" id="KW-0645">Protease</keyword>
<feature type="region of interest" description="Disordered" evidence="21">
    <location>
        <begin position="409"/>
        <end position="558"/>
    </location>
</feature>
<evidence type="ECO:0000256" key="7">
    <source>
        <dbReference type="ARBA" id="ARBA00022553"/>
    </source>
</evidence>
<evidence type="ECO:0000259" key="24">
    <source>
        <dbReference type="PROSITE" id="PS50271"/>
    </source>
</evidence>
<comment type="function">
    <text evidence="2">Plays a role in the regulation of neuronal activity.</text>
</comment>